<organism evidence="2 3">
    <name type="scientific">Trametes coccinea (strain BRFM310)</name>
    <name type="common">Pycnoporus coccineus</name>
    <dbReference type="NCBI Taxonomy" id="1353009"/>
    <lineage>
        <taxon>Eukaryota</taxon>
        <taxon>Fungi</taxon>
        <taxon>Dikarya</taxon>
        <taxon>Basidiomycota</taxon>
        <taxon>Agaricomycotina</taxon>
        <taxon>Agaricomycetes</taxon>
        <taxon>Polyporales</taxon>
        <taxon>Polyporaceae</taxon>
        <taxon>Trametes</taxon>
    </lineage>
</organism>
<evidence type="ECO:0000313" key="2">
    <source>
        <dbReference type="EMBL" id="OSD07888.1"/>
    </source>
</evidence>
<keyword evidence="1" id="KW-1133">Transmembrane helix</keyword>
<dbReference type="OrthoDB" id="3239304at2759"/>
<keyword evidence="1" id="KW-0472">Membrane</keyword>
<protein>
    <submittedName>
        <fullName evidence="2">Uncharacterized protein</fullName>
    </submittedName>
</protein>
<feature type="transmembrane region" description="Helical" evidence="1">
    <location>
        <begin position="60"/>
        <end position="80"/>
    </location>
</feature>
<feature type="transmembrane region" description="Helical" evidence="1">
    <location>
        <begin position="154"/>
        <end position="174"/>
    </location>
</feature>
<feature type="transmembrane region" description="Helical" evidence="1">
    <location>
        <begin position="92"/>
        <end position="113"/>
    </location>
</feature>
<dbReference type="Proteomes" id="UP000193067">
    <property type="component" value="Unassembled WGS sequence"/>
</dbReference>
<evidence type="ECO:0000313" key="3">
    <source>
        <dbReference type="Proteomes" id="UP000193067"/>
    </source>
</evidence>
<dbReference type="EMBL" id="KZ084087">
    <property type="protein sequence ID" value="OSD07888.1"/>
    <property type="molecule type" value="Genomic_DNA"/>
</dbReference>
<accession>A0A1Y2J394</accession>
<feature type="transmembrane region" description="Helical" evidence="1">
    <location>
        <begin position="20"/>
        <end position="40"/>
    </location>
</feature>
<dbReference type="AlphaFoldDB" id="A0A1Y2J394"/>
<evidence type="ECO:0000256" key="1">
    <source>
        <dbReference type="SAM" id="Phobius"/>
    </source>
</evidence>
<sequence>MVYVRSRKFCCCLPVRFGVFCESLLGIAIGGLFAVGGWITVHQILKGTVSPPYSSGEKTAVWFLSVISTLILLISFMGLVGSIFKILPLVGLYAGSIAAATVADIAIGIYVIYQLFHGEAASDVNKCVANAGDGVNTDFAHFACSGSFKVGRTIVIVLYVIFWIITIYGCHIAFQYVGQLREERDQPEDRSDFEKSSQVQNVNVVAAPAGQYPFSAAPNAMGGRF</sequence>
<keyword evidence="3" id="KW-1185">Reference proteome</keyword>
<name>A0A1Y2J394_TRAC3</name>
<proteinExistence type="predicted"/>
<keyword evidence="1" id="KW-0812">Transmembrane</keyword>
<gene>
    <name evidence="2" type="ORF">PYCCODRAFT_361980</name>
</gene>
<dbReference type="STRING" id="1353009.A0A1Y2J394"/>
<reference evidence="2 3" key="1">
    <citation type="journal article" date="2015" name="Biotechnol. Biofuels">
        <title>Enhanced degradation of softwood versus hardwood by the white-rot fungus Pycnoporus coccineus.</title>
        <authorList>
            <person name="Couturier M."/>
            <person name="Navarro D."/>
            <person name="Chevret D."/>
            <person name="Henrissat B."/>
            <person name="Piumi F."/>
            <person name="Ruiz-Duenas F.J."/>
            <person name="Martinez A.T."/>
            <person name="Grigoriev I.V."/>
            <person name="Riley R."/>
            <person name="Lipzen A."/>
            <person name="Berrin J.G."/>
            <person name="Master E.R."/>
            <person name="Rosso M.N."/>
        </authorList>
    </citation>
    <scope>NUCLEOTIDE SEQUENCE [LARGE SCALE GENOMIC DNA]</scope>
    <source>
        <strain evidence="2 3">BRFM310</strain>
    </source>
</reference>